<organism evidence="1 2">
    <name type="scientific">Dallia pectoralis</name>
    <name type="common">Alaska blackfish</name>
    <dbReference type="NCBI Taxonomy" id="75939"/>
    <lineage>
        <taxon>Eukaryota</taxon>
        <taxon>Metazoa</taxon>
        <taxon>Chordata</taxon>
        <taxon>Craniata</taxon>
        <taxon>Vertebrata</taxon>
        <taxon>Euteleostomi</taxon>
        <taxon>Actinopterygii</taxon>
        <taxon>Neopterygii</taxon>
        <taxon>Teleostei</taxon>
        <taxon>Protacanthopterygii</taxon>
        <taxon>Esociformes</taxon>
        <taxon>Umbridae</taxon>
        <taxon>Dallia</taxon>
    </lineage>
</organism>
<gene>
    <name evidence="1" type="ORF">DPEC_G00226480</name>
</gene>
<evidence type="ECO:0000313" key="1">
    <source>
        <dbReference type="EMBL" id="KAJ7997199.1"/>
    </source>
</evidence>
<accession>A0ACC2G0Q2</accession>
<protein>
    <submittedName>
        <fullName evidence="1">Uncharacterized protein</fullName>
    </submittedName>
</protein>
<dbReference type="EMBL" id="CM055746">
    <property type="protein sequence ID" value="KAJ7997199.1"/>
    <property type="molecule type" value="Genomic_DNA"/>
</dbReference>
<proteinExistence type="predicted"/>
<comment type="caution">
    <text evidence="1">The sequence shown here is derived from an EMBL/GenBank/DDBJ whole genome shotgun (WGS) entry which is preliminary data.</text>
</comment>
<name>A0ACC2G0Q2_DALPE</name>
<dbReference type="Proteomes" id="UP001157502">
    <property type="component" value="Chromosome 19"/>
</dbReference>
<keyword evidence="2" id="KW-1185">Reference proteome</keyword>
<sequence>MKQRDIDAHDSMWEPIFVDDAAIGLGEQKNKMDPHENILLGTIEIKNEMGASELTLGLSDPRSTMLTYDTSALQYRKAGLQARHNFGRNTLERHVAPKKSRLRRRASQLKINIPDLTDVNSIDKWSRMIFPTVFSLFNIIYWLYYVN</sequence>
<reference evidence="1" key="1">
    <citation type="submission" date="2021-05" db="EMBL/GenBank/DDBJ databases">
        <authorList>
            <person name="Pan Q."/>
            <person name="Jouanno E."/>
            <person name="Zahm M."/>
            <person name="Klopp C."/>
            <person name="Cabau C."/>
            <person name="Louis A."/>
            <person name="Berthelot C."/>
            <person name="Parey E."/>
            <person name="Roest Crollius H."/>
            <person name="Montfort J."/>
            <person name="Robinson-Rechavi M."/>
            <person name="Bouchez O."/>
            <person name="Lampietro C."/>
            <person name="Lopez Roques C."/>
            <person name="Donnadieu C."/>
            <person name="Postlethwait J."/>
            <person name="Bobe J."/>
            <person name="Dillon D."/>
            <person name="Chandos A."/>
            <person name="von Hippel F."/>
            <person name="Guiguen Y."/>
        </authorList>
    </citation>
    <scope>NUCLEOTIDE SEQUENCE</scope>
    <source>
        <strain evidence="1">YG-Jan2019</strain>
    </source>
</reference>
<evidence type="ECO:0000313" key="2">
    <source>
        <dbReference type="Proteomes" id="UP001157502"/>
    </source>
</evidence>